<name>A0A383WFC8_TETOB</name>
<proteinExistence type="predicted"/>
<feature type="chain" id="PRO_5016574396" description="Tyrosine-protein kinase ephrin type A/B receptor-like domain-containing protein" evidence="1">
    <location>
        <begin position="21"/>
        <end position="1310"/>
    </location>
</feature>
<evidence type="ECO:0000313" key="2">
    <source>
        <dbReference type="EMBL" id="SZX75769.1"/>
    </source>
</evidence>
<dbReference type="InterPro" id="IPR009030">
    <property type="entry name" value="Growth_fac_rcpt_cys_sf"/>
</dbReference>
<protein>
    <recommendedName>
        <fullName evidence="4">Tyrosine-protein kinase ephrin type A/B receptor-like domain-containing protein</fullName>
    </recommendedName>
</protein>
<dbReference type="SUPFAM" id="SSF57184">
    <property type="entry name" value="Growth factor receptor domain"/>
    <property type="match status" value="1"/>
</dbReference>
<evidence type="ECO:0000256" key="1">
    <source>
        <dbReference type="SAM" id="SignalP"/>
    </source>
</evidence>
<reference evidence="2 3" key="1">
    <citation type="submission" date="2016-10" db="EMBL/GenBank/DDBJ databases">
        <authorList>
            <person name="Cai Z."/>
        </authorList>
    </citation>
    <scope>NUCLEOTIDE SEQUENCE [LARGE SCALE GENOMIC DNA]</scope>
</reference>
<sequence length="1310" mass="131278">MRSLAHVAVVLLQLAGCARAVAAAWQSPVTEPLLRRQLRVIKPQAGTCPEGCELESVSPGSCVFDGTSGGMLCKFCKASTGRVAAADGSCGCKPGFYLEAGECKLCPKGSYCLGGTADLSVPTACGDNLNTINLGTRESKDCVTTAGFSLGTVDGKLVAVACPANTFNSGKNRLTACVPCPAGLTTGGATQRVSISGCLLPPGWQSTSLYKAVRCPRGEYRAGDAAFSVSVRCSKCPTGTNTQFSTRTAITECKWVHPGWRWKSSVQSEEQQLLASAEPAERCPFHSYCPGGEEAAATADGSIPCPNGLWTKGYGAKFARNCSIPIGHYLSPITNAVTACDLGDASNAIARPGSYQPSWLSPSDAAAGACLPCGSGVLSEPVSAELAAIIPPGGGVPLAKVAGPSSSCYIRRGQGLVIDSSATRSTGALTFRGVTCSSGSYGISAKKNGLTRSRCKDCPFGTVTSSSSCTSPNQCPDPDTGGFYSIDACRYAAGAKCGNIRAASSGTYVSFMCTSSLKYDASKDQELIQGMNQTVASDTCCATAYATGATCANSNIACTGQTKLVNTDVVGLATSEAVTKCCKTVYAANTMCSTAPNGITCGDDQTLVDTAINGKTVLEAVDMCCKPNCKDVTCASGTAKNDTTPIPDGQAPASVCCNTCASYTCTNSKLTKSTTGPAAGQEPTDDICCAFPTGSNCDNVDGDSSTADPFSCGASPAAPKPAPGNIPLVNVLPSAASTACCVTSCSAHTCASGVKKTPVMNVDGIDPTQCCETCAGYSCTAPTALRSTLPQLNQGQGPTDELCCAYRSGATCGDADGPTLSAAGRLVCSGGGPITVDLTTTIGNESPAGAQTKCCTTTSSTCAGYSCPGGSVVKDPQLSAQMLTADLCCAYPDSAKCGDIDGSKSPATVPLVCSNGVPSNPATTTIAGQSPAHAQTTCCATYPDNASCGDVDGLAATTTDSLVCDDGNLVGSPESTPIAGRTPADAQSTCCTTTTTTTTSCQTHTCNSGELMSSPPSFSGTVTLTDAMCCNTCDSITCGAPTSQRLANNVWPRGTPSAAVCCGYPTGATCGDVDGPGSGTTSFSCATGPPIPASPTTPLAGVVASAAISKCCLTNYPAGATCSGIYGAGSSTAYSCSPADRTAATDNTPINDMAPAAASKACCTTSCSGVTCSSGVAKTGGLPGIVTADAATCCDTCASITCPNANEKLASSSWPMNTAPSAAVCCTCGAVQCPALTSRLLEADWPPGTPSADVCCIYAAGATCDDVDGPNNANTNPFGCSSTSQLVGNYAGLSINLATVGDARSTCCTA</sequence>
<accession>A0A383WFC8</accession>
<keyword evidence="1" id="KW-0732">Signal</keyword>
<keyword evidence="3" id="KW-1185">Reference proteome</keyword>
<dbReference type="EMBL" id="FNXT01001242">
    <property type="protein sequence ID" value="SZX75769.1"/>
    <property type="molecule type" value="Genomic_DNA"/>
</dbReference>
<dbReference type="SMART" id="SM01411">
    <property type="entry name" value="Ephrin_rec_like"/>
    <property type="match status" value="6"/>
</dbReference>
<feature type="signal peptide" evidence="1">
    <location>
        <begin position="1"/>
        <end position="20"/>
    </location>
</feature>
<organism evidence="2 3">
    <name type="scientific">Tetradesmus obliquus</name>
    <name type="common">Green alga</name>
    <name type="synonym">Acutodesmus obliquus</name>
    <dbReference type="NCBI Taxonomy" id="3088"/>
    <lineage>
        <taxon>Eukaryota</taxon>
        <taxon>Viridiplantae</taxon>
        <taxon>Chlorophyta</taxon>
        <taxon>core chlorophytes</taxon>
        <taxon>Chlorophyceae</taxon>
        <taxon>CS clade</taxon>
        <taxon>Sphaeropleales</taxon>
        <taxon>Scenedesmaceae</taxon>
        <taxon>Tetradesmus</taxon>
    </lineage>
</organism>
<dbReference type="Proteomes" id="UP000256970">
    <property type="component" value="Unassembled WGS sequence"/>
</dbReference>
<evidence type="ECO:0008006" key="4">
    <source>
        <dbReference type="Google" id="ProtNLM"/>
    </source>
</evidence>
<evidence type="ECO:0000313" key="3">
    <source>
        <dbReference type="Proteomes" id="UP000256970"/>
    </source>
</evidence>
<gene>
    <name evidence="2" type="ORF">BQ4739_LOCUS16118</name>
</gene>